<dbReference type="Pfam" id="PF00355">
    <property type="entry name" value="Rieske"/>
    <property type="match status" value="1"/>
</dbReference>
<evidence type="ECO:0000313" key="10">
    <source>
        <dbReference type="EMBL" id="MCQ8239910.1"/>
    </source>
</evidence>
<evidence type="ECO:0000256" key="2">
    <source>
        <dbReference type="ARBA" id="ARBA00022630"/>
    </source>
</evidence>
<evidence type="ECO:0000256" key="6">
    <source>
        <dbReference type="ARBA" id="ARBA00023002"/>
    </source>
</evidence>
<proteinExistence type="predicted"/>
<protein>
    <submittedName>
        <fullName evidence="10">FAD-dependent oxidoreductase</fullName>
    </submittedName>
</protein>
<dbReference type="RefSeq" id="WP_422918646.1">
    <property type="nucleotide sequence ID" value="NZ_JAMZEJ010000002.1"/>
</dbReference>
<evidence type="ECO:0000256" key="8">
    <source>
        <dbReference type="ARBA" id="ARBA00023014"/>
    </source>
</evidence>
<evidence type="ECO:0000259" key="9">
    <source>
        <dbReference type="PROSITE" id="PS51296"/>
    </source>
</evidence>
<dbReference type="EMBL" id="JAMZEJ010000002">
    <property type="protein sequence ID" value="MCQ8239910.1"/>
    <property type="molecule type" value="Genomic_DNA"/>
</dbReference>
<gene>
    <name evidence="10" type="ORF">NFI88_03525</name>
</gene>
<name>A0ABT1VX13_9PROT</name>
<keyword evidence="7" id="KW-0408">Iron</keyword>
<dbReference type="InterPro" id="IPR016156">
    <property type="entry name" value="FAD/NAD-linked_Rdtase_dimer_sf"/>
</dbReference>
<keyword evidence="5" id="KW-0274">FAD</keyword>
<accession>A0ABT1VX13</accession>
<keyword evidence="4" id="KW-0479">Metal-binding</keyword>
<feature type="domain" description="Rieske" evidence="9">
    <location>
        <begin position="2"/>
        <end position="97"/>
    </location>
</feature>
<dbReference type="PRINTS" id="PR00368">
    <property type="entry name" value="FADPNR"/>
</dbReference>
<dbReference type="PRINTS" id="PR00411">
    <property type="entry name" value="PNDRDTASEI"/>
</dbReference>
<evidence type="ECO:0000256" key="7">
    <source>
        <dbReference type="ARBA" id="ARBA00023004"/>
    </source>
</evidence>
<sequence>MQQVATLSEIEDGGMKGVEIGDTSILLLRDGDVVRAVSGKCPHAGAPLADGARCQGRIVCPWHKAMFSDDDGGLLEPPALDALRRFPVQVVGDAVLVSPEPIARRAAAPRDQDRHVLIVGSGAAGTAAVAALRDAGFAGRITMLGAESGAPYDRTILSKFVLDGSKTPDEAPLLRPADFWTKARVDRREHRAVRLDAAARTVTLENGDILTFDMALVATGGIPRPLDLPGAGLRGVHLLRSRADAAAILSDLGDARPPVVVVGGSFIGLEAASGLRKQGCAVTVVVPHAVPFEKQLGAEIGAMIRRLHEDEGVVFQIGEVERFEGENRVAAAVLKNGIRLHAGLVVAGIGVSPATELLENLPLEPDGGVAVDHSMRTATAGVFAAGDIASFPFGKGRVRVEHWRVAQQQARVAVRAMLGDDARFDQAPFFWTAQHGKRFEVHGHPAGFDRVEIEGDLDRQDFLARQWRGDELVGLVACGRDAETAALAPSMPFRP</sequence>
<comment type="caution">
    <text evidence="10">The sequence shown here is derived from an EMBL/GenBank/DDBJ whole genome shotgun (WGS) entry which is preliminary data.</text>
</comment>
<dbReference type="PROSITE" id="PS51296">
    <property type="entry name" value="RIESKE"/>
    <property type="match status" value="1"/>
</dbReference>
<dbReference type="InterPro" id="IPR036188">
    <property type="entry name" value="FAD/NAD-bd_sf"/>
</dbReference>
<keyword evidence="2" id="KW-0285">Flavoprotein</keyword>
<dbReference type="Gene3D" id="3.30.390.30">
    <property type="match status" value="1"/>
</dbReference>
<evidence type="ECO:0000256" key="5">
    <source>
        <dbReference type="ARBA" id="ARBA00022827"/>
    </source>
</evidence>
<dbReference type="SUPFAM" id="SSF50022">
    <property type="entry name" value="ISP domain"/>
    <property type="match status" value="1"/>
</dbReference>
<comment type="cofactor">
    <cofactor evidence="1">
        <name>FAD</name>
        <dbReference type="ChEBI" id="CHEBI:57692"/>
    </cofactor>
</comment>
<evidence type="ECO:0000256" key="4">
    <source>
        <dbReference type="ARBA" id="ARBA00022723"/>
    </source>
</evidence>
<reference evidence="10 11" key="1">
    <citation type="submission" date="2022-06" db="EMBL/GenBank/DDBJ databases">
        <title>Rhizosaccharibacter gen. nov. sp. nov. KSS12, endophytic bacteria isolated from sugarcane.</title>
        <authorList>
            <person name="Pitiwittayakul N."/>
        </authorList>
    </citation>
    <scope>NUCLEOTIDE SEQUENCE [LARGE SCALE GENOMIC DNA]</scope>
    <source>
        <strain evidence="10 11">KSS12</strain>
    </source>
</reference>
<evidence type="ECO:0000256" key="1">
    <source>
        <dbReference type="ARBA" id="ARBA00001974"/>
    </source>
</evidence>
<organism evidence="10 11">
    <name type="scientific">Rhizosaccharibacter radicis</name>
    <dbReference type="NCBI Taxonomy" id="2782605"/>
    <lineage>
        <taxon>Bacteria</taxon>
        <taxon>Pseudomonadati</taxon>
        <taxon>Pseudomonadota</taxon>
        <taxon>Alphaproteobacteria</taxon>
        <taxon>Acetobacterales</taxon>
        <taxon>Acetobacteraceae</taxon>
        <taxon>Rhizosaccharibacter</taxon>
    </lineage>
</organism>
<dbReference type="SUPFAM" id="SSF51905">
    <property type="entry name" value="FAD/NAD(P)-binding domain"/>
    <property type="match status" value="1"/>
</dbReference>
<dbReference type="Proteomes" id="UP001524547">
    <property type="component" value="Unassembled WGS sequence"/>
</dbReference>
<dbReference type="InterPro" id="IPR017941">
    <property type="entry name" value="Rieske_2Fe-2S"/>
</dbReference>
<dbReference type="PANTHER" id="PTHR43557">
    <property type="entry name" value="APOPTOSIS-INDUCING FACTOR 1"/>
    <property type="match status" value="1"/>
</dbReference>
<evidence type="ECO:0000256" key="3">
    <source>
        <dbReference type="ARBA" id="ARBA00022714"/>
    </source>
</evidence>
<dbReference type="InterPro" id="IPR023753">
    <property type="entry name" value="FAD/NAD-binding_dom"/>
</dbReference>
<dbReference type="InterPro" id="IPR036922">
    <property type="entry name" value="Rieske_2Fe-2S_sf"/>
</dbReference>
<keyword evidence="6" id="KW-0560">Oxidoreductase</keyword>
<dbReference type="SUPFAM" id="SSF55424">
    <property type="entry name" value="FAD/NAD-linked reductases, dimerisation (C-terminal) domain"/>
    <property type="match status" value="1"/>
</dbReference>
<dbReference type="PANTHER" id="PTHR43557:SF2">
    <property type="entry name" value="RIESKE DOMAIN-CONTAINING PROTEIN-RELATED"/>
    <property type="match status" value="1"/>
</dbReference>
<evidence type="ECO:0000313" key="11">
    <source>
        <dbReference type="Proteomes" id="UP001524547"/>
    </source>
</evidence>
<dbReference type="Pfam" id="PF07992">
    <property type="entry name" value="Pyr_redox_2"/>
    <property type="match status" value="1"/>
</dbReference>
<keyword evidence="8" id="KW-0411">Iron-sulfur</keyword>
<dbReference type="InterPro" id="IPR050446">
    <property type="entry name" value="FAD-oxidoreductase/Apoptosis"/>
</dbReference>
<dbReference type="Gene3D" id="2.102.10.10">
    <property type="entry name" value="Rieske [2Fe-2S] iron-sulphur domain"/>
    <property type="match status" value="1"/>
</dbReference>
<dbReference type="Gene3D" id="3.50.50.60">
    <property type="entry name" value="FAD/NAD(P)-binding domain"/>
    <property type="match status" value="2"/>
</dbReference>
<keyword evidence="3" id="KW-0001">2Fe-2S</keyword>
<keyword evidence="11" id="KW-1185">Reference proteome</keyword>